<comment type="subcellular location">
    <subcellularLocation>
        <location evidence="2">Cell membrane</location>
        <topology evidence="2">Multi-pass membrane protein</topology>
    </subcellularLocation>
</comment>
<feature type="compositionally biased region" description="Basic and acidic residues" evidence="9">
    <location>
        <begin position="241"/>
        <end position="251"/>
    </location>
</feature>
<evidence type="ECO:0000313" key="12">
    <source>
        <dbReference type="Proteomes" id="UP001314263"/>
    </source>
</evidence>
<feature type="transmembrane region" description="Helical" evidence="10">
    <location>
        <begin position="305"/>
        <end position="324"/>
    </location>
</feature>
<dbReference type="EMBL" id="CAUYUE010000006">
    <property type="protein sequence ID" value="CAK0780113.1"/>
    <property type="molecule type" value="Genomic_DNA"/>
</dbReference>
<comment type="catalytic activity">
    <reaction evidence="8">
        <text>fluoride(in) = fluoride(out)</text>
        <dbReference type="Rhea" id="RHEA:76159"/>
        <dbReference type="ChEBI" id="CHEBI:17051"/>
    </reaction>
    <physiologicalReaction direction="left-to-right" evidence="8">
        <dbReference type="Rhea" id="RHEA:76160"/>
    </physiologicalReaction>
</comment>
<evidence type="ECO:0000256" key="5">
    <source>
        <dbReference type="ARBA" id="ARBA00022989"/>
    </source>
</evidence>
<feature type="compositionally biased region" description="Basic and acidic residues" evidence="9">
    <location>
        <begin position="222"/>
        <end position="231"/>
    </location>
</feature>
<feature type="transmembrane region" description="Helical" evidence="10">
    <location>
        <begin position="442"/>
        <end position="462"/>
    </location>
</feature>
<evidence type="ECO:0000256" key="3">
    <source>
        <dbReference type="ARBA" id="ARBA00022475"/>
    </source>
</evidence>
<evidence type="ECO:0000256" key="10">
    <source>
        <dbReference type="SAM" id="Phobius"/>
    </source>
</evidence>
<keyword evidence="3" id="KW-1003">Cell membrane</keyword>
<keyword evidence="4 10" id="KW-0812">Transmembrane</keyword>
<feature type="region of interest" description="Disordered" evidence="9">
    <location>
        <begin position="209"/>
        <end position="277"/>
    </location>
</feature>
<comment type="caution">
    <text evidence="11">The sequence shown here is derived from an EMBL/GenBank/DDBJ whole genome shotgun (WGS) entry which is preliminary data.</text>
</comment>
<keyword evidence="12" id="KW-1185">Reference proteome</keyword>
<organism evidence="11 12">
    <name type="scientific">Coccomyxa viridis</name>
    <dbReference type="NCBI Taxonomy" id="1274662"/>
    <lineage>
        <taxon>Eukaryota</taxon>
        <taxon>Viridiplantae</taxon>
        <taxon>Chlorophyta</taxon>
        <taxon>core chlorophytes</taxon>
        <taxon>Trebouxiophyceae</taxon>
        <taxon>Trebouxiophyceae incertae sedis</taxon>
        <taxon>Coccomyxaceae</taxon>
        <taxon>Coccomyxa</taxon>
    </lineage>
</organism>
<evidence type="ECO:0000256" key="2">
    <source>
        <dbReference type="ARBA" id="ARBA00004651"/>
    </source>
</evidence>
<feature type="transmembrane region" description="Helical" evidence="10">
    <location>
        <begin position="336"/>
        <end position="353"/>
    </location>
</feature>
<feature type="compositionally biased region" description="Basic and acidic residues" evidence="9">
    <location>
        <begin position="264"/>
        <end position="277"/>
    </location>
</feature>
<evidence type="ECO:0000256" key="9">
    <source>
        <dbReference type="SAM" id="MobiDB-lite"/>
    </source>
</evidence>
<dbReference type="PANTHER" id="PTHR28259:SF1">
    <property type="entry name" value="FLUORIDE EXPORT PROTEIN 1-RELATED"/>
    <property type="match status" value="1"/>
</dbReference>
<sequence>MKPERARELTVVLIHLAFWSQLGVLTRIYLDRFFSDGCRGTWGLCLTSDGTHHRSLGAYFTDLPPNILGSFIMGLFAASGSLGLPQKKELAILPESSSWQAAPELHIGLRTGYCGSLTTFASWEYSLVTSLIGGLGKQGGQWAEFLWGLIIGLQLSLASYVFGQHCALCIDYYLVPGGAAEADLEFRSQEQIHDVEEVRRGRLSEEERALERDYDVDGTASADDREGDDRWLTQQSPSQDMQDRDTAHENGRTAPQSLNVQSSRPEKSKEEKSTDKPQRLGTVLWLGDFLWQADGKFPFHRKTNLAVIAMTGLMTALFIALTVLDREPQHQARRGQWLAVLLGPFGCTTRWLLSKTNYKLRGRWNWLPVGTFAANMLGCLVDYILGGVNARVGNEGYWGSIVTYAIRTGCSGALSTVSTFVAEVHGQLKMVPEKLRGYTYSVGSLLAGALLGVIVYGSMVWAS</sequence>
<evidence type="ECO:0000256" key="4">
    <source>
        <dbReference type="ARBA" id="ARBA00022692"/>
    </source>
</evidence>
<gene>
    <name evidence="11" type="ORF">CVIRNUC_004940</name>
</gene>
<evidence type="ECO:0008006" key="13">
    <source>
        <dbReference type="Google" id="ProtNLM"/>
    </source>
</evidence>
<dbReference type="GO" id="GO:1903425">
    <property type="term" value="F:fluoride transmembrane transporter activity"/>
    <property type="evidence" value="ECO:0007669"/>
    <property type="project" value="TreeGrafter"/>
</dbReference>
<dbReference type="Pfam" id="PF02537">
    <property type="entry name" value="CRCB"/>
    <property type="match status" value="2"/>
</dbReference>
<evidence type="ECO:0000256" key="7">
    <source>
        <dbReference type="ARBA" id="ARBA00035120"/>
    </source>
</evidence>
<keyword evidence="5 10" id="KW-1133">Transmembrane helix</keyword>
<keyword evidence="6 10" id="KW-0472">Membrane</keyword>
<dbReference type="InterPro" id="IPR003691">
    <property type="entry name" value="FluC"/>
</dbReference>
<evidence type="ECO:0000256" key="1">
    <source>
        <dbReference type="ARBA" id="ARBA00002598"/>
    </source>
</evidence>
<proteinExistence type="inferred from homology"/>
<dbReference type="Proteomes" id="UP001314263">
    <property type="component" value="Unassembled WGS sequence"/>
</dbReference>
<dbReference type="PANTHER" id="PTHR28259">
    <property type="entry name" value="FLUORIDE EXPORT PROTEIN 1-RELATED"/>
    <property type="match status" value="1"/>
</dbReference>
<reference evidence="11 12" key="1">
    <citation type="submission" date="2023-10" db="EMBL/GenBank/DDBJ databases">
        <authorList>
            <person name="Maclean D."/>
            <person name="Macfadyen A."/>
        </authorList>
    </citation>
    <scope>NUCLEOTIDE SEQUENCE [LARGE SCALE GENOMIC DNA]</scope>
</reference>
<feature type="transmembrane region" description="Helical" evidence="10">
    <location>
        <begin position="365"/>
        <end position="385"/>
    </location>
</feature>
<dbReference type="AlphaFoldDB" id="A0AAV1I4V2"/>
<comment type="similarity">
    <text evidence="7">Belongs to the fluoride channel Fluc/FEX (TC 1.A.43) family.</text>
</comment>
<dbReference type="GO" id="GO:0005886">
    <property type="term" value="C:plasma membrane"/>
    <property type="evidence" value="ECO:0007669"/>
    <property type="project" value="UniProtKB-SubCell"/>
</dbReference>
<evidence type="ECO:0000313" key="11">
    <source>
        <dbReference type="EMBL" id="CAK0780113.1"/>
    </source>
</evidence>
<protein>
    <recommendedName>
        <fullName evidence="13">Fluoride ion transporter CrcB</fullName>
    </recommendedName>
</protein>
<evidence type="ECO:0000256" key="8">
    <source>
        <dbReference type="ARBA" id="ARBA00035585"/>
    </source>
</evidence>
<comment type="function">
    <text evidence="1">Fluoride channel required for the rapid expulsion of cytoplasmic fluoride.</text>
</comment>
<evidence type="ECO:0000256" key="6">
    <source>
        <dbReference type="ARBA" id="ARBA00023136"/>
    </source>
</evidence>
<name>A0AAV1I4V2_9CHLO</name>
<accession>A0AAV1I4V2</accession>